<dbReference type="EMBL" id="AOIB01000026">
    <property type="protein sequence ID" value="ELY56822.1"/>
    <property type="molecule type" value="Genomic_DNA"/>
</dbReference>
<keyword evidence="2" id="KW-1185">Reference proteome</keyword>
<dbReference type="Proteomes" id="UP000011688">
    <property type="component" value="Unassembled WGS sequence"/>
</dbReference>
<sequence>MPRDTLSNDTLTGTTRRAVLTAAAGALGVSAVGGIASGHKYTTDGPHGDQFDGNRADAAANTDVVGYHSLGEIGSASMAGSPDEPHYGGLTELRLHDDIAVLSVFSSRDETPGRGMAVLDIGQFTRAESQAALESAELNVLSFFGNRNDGAACMDVKLTDDGQYAFISKQPFTALFDETELDLDDDDADAGGADGAALEVVDISDPGNPEFVTQSSLSVWTLGPHNAWYHQIGGGEYVFTTHGEDGVTGGINVFEFDREAGTLEFVNWWNYSAELAQPGTETDTDGGEAYAHDIVVQDDPRFGTPVAYLANWNAGTRLLDVSDPKDIEELGVFEQDRAHHTVPAPTLLNDKRVFVAGHENPSSHEDDGIRNDGESGHYYLVDADPIDAVLAGERDDPVYLGASSTLREDGVEPATRTAFEMYEDNGQTELDYWILFESDEQTFDETPGFEAEAEDDDQEYEGFDDFNLSAHNLDIDADGTVVLGHYHAGTRFLEITDDSGLEETGYSRVGPDIPDDAALGALSTGTPFHWCAVARNGVAFAGGINEGTQAIAHDDVTVGEDTPIDLDVEREADGSLFTAGQTSQVRIHVDSDEPVRVRDRIPGDWEVVGGDVSVDEISDGKRKVVTADETVEEGTVRYFVEVPTELIDTGSYTVGPVEYARPDPAGEYGGGVSVNNFGWRKENGETVTKTVVGLET</sequence>
<evidence type="ECO:0008006" key="3">
    <source>
        <dbReference type="Google" id="ProtNLM"/>
    </source>
</evidence>
<evidence type="ECO:0000313" key="1">
    <source>
        <dbReference type="EMBL" id="ELY56822.1"/>
    </source>
</evidence>
<dbReference type="AlphaFoldDB" id="L9X5C7"/>
<organism evidence="1 2">
    <name type="scientific">Natronococcus amylolyticus DSM 10524</name>
    <dbReference type="NCBI Taxonomy" id="1227497"/>
    <lineage>
        <taxon>Archaea</taxon>
        <taxon>Methanobacteriati</taxon>
        <taxon>Methanobacteriota</taxon>
        <taxon>Stenosarchaea group</taxon>
        <taxon>Halobacteria</taxon>
        <taxon>Halobacteriales</taxon>
        <taxon>Natrialbaceae</taxon>
        <taxon>Natronococcus</taxon>
    </lineage>
</organism>
<name>L9X5C7_9EURY</name>
<comment type="caution">
    <text evidence="1">The sequence shown here is derived from an EMBL/GenBank/DDBJ whole genome shotgun (WGS) entry which is preliminary data.</text>
</comment>
<accession>L9X5C7</accession>
<proteinExistence type="predicted"/>
<gene>
    <name evidence="1" type="ORF">C491_12485</name>
</gene>
<evidence type="ECO:0000313" key="2">
    <source>
        <dbReference type="Proteomes" id="UP000011688"/>
    </source>
</evidence>
<protein>
    <recommendedName>
        <fullName evidence="3">LVIVD repeat-containing protein</fullName>
    </recommendedName>
</protein>
<dbReference type="OrthoDB" id="134269at2157"/>
<reference evidence="1 2" key="1">
    <citation type="journal article" date="2014" name="PLoS Genet.">
        <title>Phylogenetically driven sequencing of extremely halophilic archaea reveals strategies for static and dynamic osmo-response.</title>
        <authorList>
            <person name="Becker E.A."/>
            <person name="Seitzer P.M."/>
            <person name="Tritt A."/>
            <person name="Larsen D."/>
            <person name="Krusor M."/>
            <person name="Yao A.I."/>
            <person name="Wu D."/>
            <person name="Madern D."/>
            <person name="Eisen J.A."/>
            <person name="Darling A.E."/>
            <person name="Facciotti M.T."/>
        </authorList>
    </citation>
    <scope>NUCLEOTIDE SEQUENCE [LARGE SCALE GENOMIC DNA]</scope>
    <source>
        <strain evidence="1 2">DSM 10524</strain>
    </source>
</reference>
<dbReference type="RefSeq" id="WP_005556692.1">
    <property type="nucleotide sequence ID" value="NZ_AOIB01000026.1"/>
</dbReference>